<feature type="binding site" evidence="14">
    <location>
        <position position="81"/>
    </location>
    <ligand>
        <name>(2R,3E)-phycocyanobilin</name>
        <dbReference type="ChEBI" id="CHEBI:85275"/>
        <label>1</label>
    </ligand>
</feature>
<evidence type="ECO:0000256" key="16">
    <source>
        <dbReference type="RuleBase" id="RU004438"/>
    </source>
</evidence>
<evidence type="ECO:0000256" key="3">
    <source>
        <dbReference type="ARBA" id="ARBA00022448"/>
    </source>
</evidence>
<dbReference type="GO" id="GO:0015979">
    <property type="term" value="P:photosynthesis"/>
    <property type="evidence" value="ECO:0007669"/>
    <property type="project" value="UniProtKB-KW"/>
</dbReference>
<dbReference type="Pfam" id="PF00502">
    <property type="entry name" value="Phycobilisome"/>
    <property type="match status" value="1"/>
</dbReference>
<comment type="subcellular location">
    <subcellularLocation>
        <location evidence="1 16">Plastid</location>
        <location evidence="1 16">Chloroplast thylakoid membrane</location>
        <topology evidence="1 16">Peripheral membrane protein</topology>
        <orientation evidence="1 16">Stromal side</orientation>
    </subcellularLocation>
</comment>
<evidence type="ECO:0000256" key="11">
    <source>
        <dbReference type="ARBA" id="ARBA00023078"/>
    </source>
</evidence>
<dbReference type="CDD" id="cd12125">
    <property type="entry name" value="APC_alpha"/>
    <property type="match status" value="1"/>
</dbReference>
<dbReference type="InterPro" id="IPR009050">
    <property type="entry name" value="Globin-like_sf"/>
</dbReference>
<evidence type="ECO:0000256" key="13">
    <source>
        <dbReference type="ARBA" id="ARBA00023307"/>
    </source>
</evidence>
<keyword evidence="4 16" id="KW-0150">Chloroplast</keyword>
<dbReference type="SUPFAM" id="SSF46458">
    <property type="entry name" value="Globin-like"/>
    <property type="match status" value="1"/>
</dbReference>
<keyword evidence="13 16" id="KW-0089">Bile pigment</keyword>
<name>A0A9Y1I4D0_9RHOD</name>
<keyword evidence="3 16" id="KW-0813">Transport</keyword>
<proteinExistence type="inferred from homology"/>
<dbReference type="PANTHER" id="PTHR34011">
    <property type="entry name" value="PHYCOBILISOME 32.1 KDA LINKER POLYPEPTIDE, PHYCOCYANIN-ASSOCIATED, ROD 2-RELATED"/>
    <property type="match status" value="1"/>
</dbReference>
<evidence type="ECO:0000256" key="4">
    <source>
        <dbReference type="ARBA" id="ARBA00022528"/>
    </source>
</evidence>
<keyword evidence="10 16" id="KW-0157">Chromophore</keyword>
<dbReference type="AlphaFoldDB" id="A0A9Y1I4D0"/>
<evidence type="ECO:0000256" key="1">
    <source>
        <dbReference type="ARBA" id="ARBA00004185"/>
    </source>
</evidence>
<dbReference type="Gene3D" id="1.10.490.20">
    <property type="entry name" value="Phycocyanins"/>
    <property type="match status" value="1"/>
</dbReference>
<reference evidence="17" key="1">
    <citation type="journal article" date="2023" name="J. Phycol.">
        <title>Revised classification of the Cyanidiophyceae based on plastid genome data with descriptions of the Cavernulicolales ord. nov. and Galdieriales ord. nov. (Rhodophyta).</title>
        <authorList>
            <person name="Park S.I."/>
            <person name="Cho C.H."/>
            <person name="Ciniglia C."/>
            <person name="Huang T.Y."/>
            <person name="Liu S.L."/>
            <person name="Bustamante D.E."/>
            <person name="Calderon M.S."/>
            <person name="Mansilla A."/>
            <person name="McDermott T."/>
            <person name="Andersen R.A."/>
            <person name="Yoon H.S."/>
        </authorList>
    </citation>
    <scope>NUCLEOTIDE SEQUENCE</scope>
</reference>
<evidence type="ECO:0000313" key="17">
    <source>
        <dbReference type="EMBL" id="WDB00087.1"/>
    </source>
</evidence>
<keyword evidence="6" id="KW-0042">Antenna complex</keyword>
<keyword evidence="12 16" id="KW-0472">Membrane</keyword>
<dbReference type="InterPro" id="IPR038719">
    <property type="entry name" value="Phycobilisome_asu/bsu_sf"/>
</dbReference>
<evidence type="ECO:0000256" key="7">
    <source>
        <dbReference type="ARBA" id="ARBA00022640"/>
    </source>
</evidence>
<evidence type="ECO:0000256" key="9">
    <source>
        <dbReference type="ARBA" id="ARBA00022982"/>
    </source>
</evidence>
<dbReference type="GO" id="GO:0009535">
    <property type="term" value="C:chloroplast thylakoid membrane"/>
    <property type="evidence" value="ECO:0007669"/>
    <property type="project" value="UniProtKB-SubCell"/>
</dbReference>
<evidence type="ECO:0000256" key="15">
    <source>
        <dbReference type="PIRSR" id="PIRSR000081-2"/>
    </source>
</evidence>
<evidence type="ECO:0000256" key="8">
    <source>
        <dbReference type="ARBA" id="ARBA00022738"/>
    </source>
</evidence>
<organism evidence="17">
    <name type="scientific">Cyanidium sp. THAL103</name>
    <dbReference type="NCBI Taxonomy" id="3027999"/>
    <lineage>
        <taxon>Eukaryota</taxon>
        <taxon>Rhodophyta</taxon>
        <taxon>Bangiophyceae</taxon>
        <taxon>Cyanidiales</taxon>
        <taxon>Cyanidiaceae</taxon>
        <taxon>Cyanidium</taxon>
    </lineage>
</organism>
<accession>A0A9Y1I4D0</accession>
<geneLocation type="plastid" evidence="17"/>
<feature type="binding site" evidence="14">
    <location>
        <position position="71"/>
    </location>
    <ligand>
        <name>(2R,3E)-phycocyanobilin</name>
        <dbReference type="ChEBI" id="CHEBI:85275"/>
        <label>1</label>
    </ligand>
</feature>
<evidence type="ECO:0000256" key="10">
    <source>
        <dbReference type="ARBA" id="ARBA00022991"/>
    </source>
</evidence>
<sequence length="164" mass="18868">MSVITQMILQADNELRYLTAGELNNLKDYLNSAEKRFRIITTLRDREKEIINQATKMLFQMHPEYINIGGNAAGSKQRSLCIRDYGWYLRLITYGILAGDKTPIEKIGTFGVRDMYNSLNVPIIGMVDSIKCLKSVATSELRNNKEYIEIITPYFDYLAEAIER</sequence>
<keyword evidence="11 16" id="KW-0793">Thylakoid</keyword>
<evidence type="ECO:0000256" key="2">
    <source>
        <dbReference type="ARBA" id="ARBA00008182"/>
    </source>
</evidence>
<keyword evidence="7 16" id="KW-0934">Plastid</keyword>
<dbReference type="PIRSF" id="PIRSF000081">
    <property type="entry name" value="Phycocyanin"/>
    <property type="match status" value="1"/>
</dbReference>
<dbReference type="InterPro" id="IPR012128">
    <property type="entry name" value="Phycobilisome_asu/bsu"/>
</dbReference>
<keyword evidence="8 16" id="KW-0605">Phycobilisome</keyword>
<dbReference type="PANTHER" id="PTHR34011:SF2">
    <property type="entry name" value="ALLOPHYCOCYANIN ALPHA CHAIN"/>
    <property type="match status" value="1"/>
</dbReference>
<gene>
    <name evidence="17" type="primary">apcD</name>
    <name evidence="17" type="ORF">CspTHAL103_162</name>
</gene>
<evidence type="ECO:0000256" key="14">
    <source>
        <dbReference type="PIRSR" id="PIRSR000081-1"/>
    </source>
</evidence>
<feature type="modified residue" description="N4-methylasparagine" evidence="15">
    <location>
        <position position="71"/>
    </location>
</feature>
<comment type="similarity">
    <text evidence="2 16">Belongs to the phycobiliprotein family.</text>
</comment>
<keyword evidence="5 16" id="KW-0602">Photosynthesis</keyword>
<evidence type="ECO:0000256" key="12">
    <source>
        <dbReference type="ARBA" id="ARBA00023136"/>
    </source>
</evidence>
<protein>
    <submittedName>
        <fullName evidence="17">Allophycocyanin gamma subunit</fullName>
    </submittedName>
</protein>
<evidence type="ECO:0000256" key="6">
    <source>
        <dbReference type="ARBA" id="ARBA00022549"/>
    </source>
</evidence>
<dbReference type="GO" id="GO:0030089">
    <property type="term" value="C:phycobilisome"/>
    <property type="evidence" value="ECO:0007669"/>
    <property type="project" value="UniProtKB-KW"/>
</dbReference>
<dbReference type="EMBL" id="OP616817">
    <property type="protein sequence ID" value="WDB00087.1"/>
    <property type="molecule type" value="Genomic_DNA"/>
</dbReference>
<keyword evidence="9 16" id="KW-0249">Electron transport</keyword>
<evidence type="ECO:0000256" key="5">
    <source>
        <dbReference type="ARBA" id="ARBA00022531"/>
    </source>
</evidence>